<comment type="similarity">
    <text evidence="5 15">Belongs to the cytochrome P450 family.</text>
</comment>
<dbReference type="GO" id="GO:0005789">
    <property type="term" value="C:endoplasmic reticulum membrane"/>
    <property type="evidence" value="ECO:0007669"/>
    <property type="project" value="UniProtKB-SubCell"/>
</dbReference>
<evidence type="ECO:0000256" key="14">
    <source>
        <dbReference type="PIRSR" id="PIRSR602401-1"/>
    </source>
</evidence>
<keyword evidence="7 14" id="KW-0479">Metal-binding</keyword>
<evidence type="ECO:0000256" key="13">
    <source>
        <dbReference type="ARBA" id="ARBA00023136"/>
    </source>
</evidence>
<comment type="cofactor">
    <cofactor evidence="1 14">
        <name>heme</name>
        <dbReference type="ChEBI" id="CHEBI:30413"/>
    </cofactor>
</comment>
<feature type="transmembrane region" description="Helical" evidence="16">
    <location>
        <begin position="6"/>
        <end position="26"/>
    </location>
</feature>
<evidence type="ECO:0000256" key="1">
    <source>
        <dbReference type="ARBA" id="ARBA00001971"/>
    </source>
</evidence>
<feature type="binding site" description="axial binding residue" evidence="14">
    <location>
        <position position="443"/>
    </location>
    <ligand>
        <name>heme</name>
        <dbReference type="ChEBI" id="CHEBI:30413"/>
    </ligand>
    <ligandPart>
        <name>Fe</name>
        <dbReference type="ChEBI" id="CHEBI:18248"/>
    </ligandPart>
</feature>
<dbReference type="PRINTS" id="PR00385">
    <property type="entry name" value="P450"/>
</dbReference>
<dbReference type="EMBL" id="GEGO01002934">
    <property type="protein sequence ID" value="JAR92470.1"/>
    <property type="molecule type" value="Transcribed_RNA"/>
</dbReference>
<dbReference type="PANTHER" id="PTHR24300:SF375">
    <property type="entry name" value="CYTOCHROME P450 FAMILY"/>
    <property type="match status" value="1"/>
</dbReference>
<dbReference type="SUPFAM" id="SSF48264">
    <property type="entry name" value="Cytochrome P450"/>
    <property type="match status" value="1"/>
</dbReference>
<evidence type="ECO:0000256" key="12">
    <source>
        <dbReference type="ARBA" id="ARBA00023033"/>
    </source>
</evidence>
<dbReference type="InterPro" id="IPR050182">
    <property type="entry name" value="Cytochrome_P450_fam2"/>
</dbReference>
<evidence type="ECO:0000313" key="17">
    <source>
        <dbReference type="EMBL" id="JAR92470.1"/>
    </source>
</evidence>
<keyword evidence="6 14" id="KW-0349">Heme</keyword>
<comment type="subcellular location">
    <subcellularLocation>
        <location evidence="4">Endoplasmic reticulum membrane</location>
        <topology evidence="4">Peripheral membrane protein</topology>
    </subcellularLocation>
    <subcellularLocation>
        <location evidence="3">Microsome membrane</location>
        <topology evidence="3">Peripheral membrane protein</topology>
    </subcellularLocation>
</comment>
<protein>
    <submittedName>
        <fullName evidence="17">Putative cytochrome</fullName>
    </submittedName>
</protein>
<dbReference type="InterPro" id="IPR001128">
    <property type="entry name" value="Cyt_P450"/>
</dbReference>
<reference evidence="17" key="1">
    <citation type="journal article" date="2018" name="PLoS Negl. Trop. Dis.">
        <title>Sialome diversity of ticks revealed by RNAseq of single tick salivary glands.</title>
        <authorList>
            <person name="Perner J."/>
            <person name="Kropackova S."/>
            <person name="Kopacek P."/>
            <person name="Ribeiro J.M."/>
        </authorList>
    </citation>
    <scope>NUCLEOTIDE SEQUENCE</scope>
    <source>
        <strain evidence="17">Siblings of single egg batch collected in Ceske Budejovice</strain>
        <tissue evidence="17">Salivary glands</tissue>
    </source>
</reference>
<dbReference type="Pfam" id="PF00067">
    <property type="entry name" value="p450"/>
    <property type="match status" value="1"/>
</dbReference>
<evidence type="ECO:0000256" key="4">
    <source>
        <dbReference type="ARBA" id="ARBA00004406"/>
    </source>
</evidence>
<evidence type="ECO:0000256" key="9">
    <source>
        <dbReference type="ARBA" id="ARBA00022848"/>
    </source>
</evidence>
<evidence type="ECO:0000256" key="15">
    <source>
        <dbReference type="RuleBase" id="RU000461"/>
    </source>
</evidence>
<evidence type="ECO:0000256" key="6">
    <source>
        <dbReference type="ARBA" id="ARBA00022617"/>
    </source>
</evidence>
<keyword evidence="16" id="KW-1133">Transmembrane helix</keyword>
<evidence type="ECO:0000256" key="8">
    <source>
        <dbReference type="ARBA" id="ARBA00022824"/>
    </source>
</evidence>
<keyword evidence="16" id="KW-0812">Transmembrane</keyword>
<sequence>MLDIVWKCLATGCVAGLGVLLVQYFWNQLKRNFKKGLPPGPYGLPLVGYLPFMPKDGYSGVEALKEKYGSVFGLTLGSRYVVFLCDFGSIKEALSQDSLLDRPDVFPFMVHKESQGLVVLNGPLWKEQRRLSLRLFKKLGMETQTMERHIHDEVGHLLQEFRDKKNKPVAPTTLLAPSTSNIISALVFGRRFEYSDPARIYLDKLVEIIPALAAQISFINFFPWLRNLMVFFKLGACEMLRDALVRREDFVESRIDFHHETYQDGVVRDYIDGFIYEMRNGEGDQQTFTRSLLKGNVGSFFGAGSETVLAAIDWLLLMSAVYPERQKKIQAEIDEVVGGTDRQVAWSDRNKMPYTQAFMWEVMRYKPVSPIGLMRYASKDVAVGSFVIPEGSVVISSFWSVFHDAELWGDPECFRPERFLVDGGTRALKPDFFIPFSYGKRSCPGKVIANLEVFIYFTTLLQHFNVEPPPNGPKLVLDEVFGLAVRPKPQGLVFRQR</sequence>
<dbReference type="Gene3D" id="1.10.630.10">
    <property type="entry name" value="Cytochrome P450"/>
    <property type="match status" value="1"/>
</dbReference>
<dbReference type="InterPro" id="IPR002401">
    <property type="entry name" value="Cyt_P450_E_grp-I"/>
</dbReference>
<keyword evidence="8" id="KW-0256">Endoplasmic reticulum</keyword>
<dbReference type="GO" id="GO:0006805">
    <property type="term" value="P:xenobiotic metabolic process"/>
    <property type="evidence" value="ECO:0007669"/>
    <property type="project" value="TreeGrafter"/>
</dbReference>
<name>A0A147BNW2_IXORI</name>
<keyword evidence="11 14" id="KW-0408">Iron</keyword>
<dbReference type="GO" id="GO:0016712">
    <property type="term" value="F:oxidoreductase activity, acting on paired donors, with incorporation or reduction of molecular oxygen, reduced flavin or flavoprotein as one donor, and incorporation of one atom of oxygen"/>
    <property type="evidence" value="ECO:0007669"/>
    <property type="project" value="TreeGrafter"/>
</dbReference>
<dbReference type="AlphaFoldDB" id="A0A147BNW2"/>
<dbReference type="GO" id="GO:0005506">
    <property type="term" value="F:iron ion binding"/>
    <property type="evidence" value="ECO:0007669"/>
    <property type="project" value="InterPro"/>
</dbReference>
<evidence type="ECO:0000256" key="10">
    <source>
        <dbReference type="ARBA" id="ARBA00023002"/>
    </source>
</evidence>
<evidence type="ECO:0000256" key="11">
    <source>
        <dbReference type="ARBA" id="ARBA00023004"/>
    </source>
</evidence>
<organism evidence="17">
    <name type="scientific">Ixodes ricinus</name>
    <name type="common">Common tick</name>
    <name type="synonym">Acarus ricinus</name>
    <dbReference type="NCBI Taxonomy" id="34613"/>
    <lineage>
        <taxon>Eukaryota</taxon>
        <taxon>Metazoa</taxon>
        <taxon>Ecdysozoa</taxon>
        <taxon>Arthropoda</taxon>
        <taxon>Chelicerata</taxon>
        <taxon>Arachnida</taxon>
        <taxon>Acari</taxon>
        <taxon>Parasitiformes</taxon>
        <taxon>Ixodida</taxon>
        <taxon>Ixodoidea</taxon>
        <taxon>Ixodidae</taxon>
        <taxon>Ixodinae</taxon>
        <taxon>Ixodes</taxon>
    </lineage>
</organism>
<evidence type="ECO:0000256" key="2">
    <source>
        <dbReference type="ARBA" id="ARBA00003690"/>
    </source>
</evidence>
<dbReference type="InterPro" id="IPR017972">
    <property type="entry name" value="Cyt_P450_CS"/>
</dbReference>
<evidence type="ECO:0000256" key="16">
    <source>
        <dbReference type="SAM" id="Phobius"/>
    </source>
</evidence>
<dbReference type="PANTHER" id="PTHR24300">
    <property type="entry name" value="CYTOCHROME P450 508A4-RELATED"/>
    <property type="match status" value="1"/>
</dbReference>
<keyword evidence="12 15" id="KW-0503">Monooxygenase</keyword>
<dbReference type="InterPro" id="IPR036396">
    <property type="entry name" value="Cyt_P450_sf"/>
</dbReference>
<dbReference type="PRINTS" id="PR00463">
    <property type="entry name" value="EP450I"/>
</dbReference>
<dbReference type="FunFam" id="1.10.630.10:FF:000238">
    <property type="entry name" value="Cytochrome P450 2A6"/>
    <property type="match status" value="1"/>
</dbReference>
<accession>A0A147BNW2</accession>
<proteinExistence type="inferred from homology"/>
<dbReference type="GO" id="GO:0020037">
    <property type="term" value="F:heme binding"/>
    <property type="evidence" value="ECO:0007669"/>
    <property type="project" value="InterPro"/>
</dbReference>
<dbReference type="PROSITE" id="PS00086">
    <property type="entry name" value="CYTOCHROME_P450"/>
    <property type="match status" value="1"/>
</dbReference>
<keyword evidence="9" id="KW-0492">Microsome</keyword>
<dbReference type="GO" id="GO:0006082">
    <property type="term" value="P:organic acid metabolic process"/>
    <property type="evidence" value="ECO:0007669"/>
    <property type="project" value="TreeGrafter"/>
</dbReference>
<comment type="function">
    <text evidence="2">May be involved in the metabolism of insect hormones and in the breakdown of synthetic insecticides.</text>
</comment>
<evidence type="ECO:0000256" key="5">
    <source>
        <dbReference type="ARBA" id="ARBA00010617"/>
    </source>
</evidence>
<evidence type="ECO:0000256" key="7">
    <source>
        <dbReference type="ARBA" id="ARBA00022723"/>
    </source>
</evidence>
<keyword evidence="13 16" id="KW-0472">Membrane</keyword>
<evidence type="ECO:0000256" key="3">
    <source>
        <dbReference type="ARBA" id="ARBA00004174"/>
    </source>
</evidence>
<keyword evidence="10 15" id="KW-0560">Oxidoreductase</keyword>